<dbReference type="PANTHER" id="PTHR46261:SF18">
    <property type="entry name" value="DNA-BINDING PROTEIN MNB1B"/>
    <property type="match status" value="1"/>
</dbReference>
<evidence type="ECO:0000256" key="4">
    <source>
        <dbReference type="ARBA" id="ARBA00023242"/>
    </source>
</evidence>
<dbReference type="GO" id="GO:0005634">
    <property type="term" value="C:nucleus"/>
    <property type="evidence" value="ECO:0007669"/>
    <property type="project" value="UniProtKB-SubCell"/>
</dbReference>
<feature type="region of interest" description="Disordered" evidence="5">
    <location>
        <begin position="83"/>
        <end position="110"/>
    </location>
</feature>
<feature type="region of interest" description="Disordered" evidence="5">
    <location>
        <begin position="125"/>
        <end position="145"/>
    </location>
</feature>
<dbReference type="GO" id="GO:0000785">
    <property type="term" value="C:chromatin"/>
    <property type="evidence" value="ECO:0007669"/>
    <property type="project" value="UniProtKB-ARBA"/>
</dbReference>
<keyword evidence="6" id="KW-0732">Signal</keyword>
<sequence>MSLAKSSLSLSHLGHVLLKLSVLGAAMKGAESKAGAKPADNKLKRKGAGVSKAAKKAAKDPNKPKRPPSAFFGFMEEFRQEFKEKHPNNKSVAVIKGKSTEDPTNDIVPKFPRTRVVEEHMRAGFDVHGAEQAQRLIERDDTLPG</sequence>
<feature type="chain" id="PRO_5040308374" description="HMG box domain-containing protein" evidence="6">
    <location>
        <begin position="33"/>
        <end position="145"/>
    </location>
</feature>
<keyword evidence="4" id="KW-0539">Nucleus</keyword>
<evidence type="ECO:0000256" key="5">
    <source>
        <dbReference type="SAM" id="MobiDB-lite"/>
    </source>
</evidence>
<dbReference type="OrthoDB" id="1919336at2759"/>
<dbReference type="InterPro" id="IPR009071">
    <property type="entry name" value="HMG_box_dom"/>
</dbReference>
<dbReference type="InterPro" id="IPR031061">
    <property type="entry name" value="HMGB_plant"/>
</dbReference>
<reference evidence="8" key="1">
    <citation type="submission" date="2022-02" db="EMBL/GenBank/DDBJ databases">
        <authorList>
            <person name="Henning P.M."/>
            <person name="McCubbin A.G."/>
            <person name="Shore J.S."/>
        </authorList>
    </citation>
    <scope>NUCLEOTIDE SEQUENCE</scope>
    <source>
        <strain evidence="8">F60SS</strain>
        <tissue evidence="8">Leaves</tissue>
    </source>
</reference>
<accession>A0A9Q0F6J0</accession>
<evidence type="ECO:0000259" key="7">
    <source>
        <dbReference type="Pfam" id="PF00505"/>
    </source>
</evidence>
<feature type="domain" description="HMG box" evidence="7">
    <location>
        <begin position="64"/>
        <end position="96"/>
    </location>
</feature>
<keyword evidence="9" id="KW-1185">Reference proteome</keyword>
<evidence type="ECO:0000256" key="2">
    <source>
        <dbReference type="ARBA" id="ARBA00008774"/>
    </source>
</evidence>
<name>A0A9Q0F6J0_9ROSI</name>
<organism evidence="8 9">
    <name type="scientific">Turnera subulata</name>
    <dbReference type="NCBI Taxonomy" id="218843"/>
    <lineage>
        <taxon>Eukaryota</taxon>
        <taxon>Viridiplantae</taxon>
        <taxon>Streptophyta</taxon>
        <taxon>Embryophyta</taxon>
        <taxon>Tracheophyta</taxon>
        <taxon>Spermatophyta</taxon>
        <taxon>Magnoliopsida</taxon>
        <taxon>eudicotyledons</taxon>
        <taxon>Gunneridae</taxon>
        <taxon>Pentapetalae</taxon>
        <taxon>rosids</taxon>
        <taxon>fabids</taxon>
        <taxon>Malpighiales</taxon>
        <taxon>Passifloraceae</taxon>
        <taxon>Turnera</taxon>
    </lineage>
</organism>
<comment type="caution">
    <text evidence="8">The sequence shown here is derived from an EMBL/GenBank/DDBJ whole genome shotgun (WGS) entry which is preliminary data.</text>
</comment>
<dbReference type="PANTHER" id="PTHR46261">
    <property type="entry name" value="HIGH MOBILITY GROUP B PROTEIN 4-RELATED"/>
    <property type="match status" value="1"/>
</dbReference>
<feature type="signal peptide" evidence="6">
    <location>
        <begin position="1"/>
        <end position="32"/>
    </location>
</feature>
<evidence type="ECO:0000313" key="9">
    <source>
        <dbReference type="Proteomes" id="UP001141552"/>
    </source>
</evidence>
<evidence type="ECO:0000313" key="8">
    <source>
        <dbReference type="EMBL" id="KAJ4825080.1"/>
    </source>
</evidence>
<dbReference type="SUPFAM" id="SSF47095">
    <property type="entry name" value="HMG-box"/>
    <property type="match status" value="1"/>
</dbReference>
<protein>
    <recommendedName>
        <fullName evidence="7">HMG box domain-containing protein</fullName>
    </recommendedName>
</protein>
<dbReference type="Proteomes" id="UP001141552">
    <property type="component" value="Unassembled WGS sequence"/>
</dbReference>
<feature type="region of interest" description="Disordered" evidence="5">
    <location>
        <begin position="30"/>
        <end position="70"/>
    </location>
</feature>
<dbReference type="EMBL" id="JAKUCV010007003">
    <property type="protein sequence ID" value="KAJ4825080.1"/>
    <property type="molecule type" value="Genomic_DNA"/>
</dbReference>
<dbReference type="GO" id="GO:0006325">
    <property type="term" value="P:chromatin organization"/>
    <property type="evidence" value="ECO:0007669"/>
    <property type="project" value="UniProtKB-ARBA"/>
</dbReference>
<evidence type="ECO:0000256" key="6">
    <source>
        <dbReference type="SAM" id="SignalP"/>
    </source>
</evidence>
<dbReference type="GO" id="GO:0030527">
    <property type="term" value="F:structural constituent of chromatin"/>
    <property type="evidence" value="ECO:0007669"/>
    <property type="project" value="UniProtKB-ARBA"/>
</dbReference>
<dbReference type="InterPro" id="IPR036910">
    <property type="entry name" value="HMG_box_dom_sf"/>
</dbReference>
<reference evidence="8" key="2">
    <citation type="journal article" date="2023" name="Plants (Basel)">
        <title>Annotation of the Turnera subulata (Passifloraceae) Draft Genome Reveals the S-Locus Evolved after the Divergence of Turneroideae from Passifloroideae in a Stepwise Manner.</title>
        <authorList>
            <person name="Henning P.M."/>
            <person name="Roalson E.H."/>
            <person name="Mir W."/>
            <person name="McCubbin A.G."/>
            <person name="Shore J.S."/>
        </authorList>
    </citation>
    <scope>NUCLEOTIDE SEQUENCE</scope>
    <source>
        <strain evidence="8">F60SS</strain>
    </source>
</reference>
<dbReference type="Pfam" id="PF00505">
    <property type="entry name" value="HMG_box"/>
    <property type="match status" value="1"/>
</dbReference>
<gene>
    <name evidence="8" type="ORF">Tsubulata_035776</name>
</gene>
<dbReference type="GO" id="GO:0003677">
    <property type="term" value="F:DNA binding"/>
    <property type="evidence" value="ECO:0007669"/>
    <property type="project" value="UniProtKB-KW"/>
</dbReference>
<comment type="subcellular location">
    <subcellularLocation>
        <location evidence="1">Nucleus</location>
    </subcellularLocation>
</comment>
<proteinExistence type="inferred from homology"/>
<keyword evidence="3" id="KW-0238">DNA-binding</keyword>
<dbReference type="GO" id="GO:0003682">
    <property type="term" value="F:chromatin binding"/>
    <property type="evidence" value="ECO:0007669"/>
    <property type="project" value="UniProtKB-ARBA"/>
</dbReference>
<dbReference type="AlphaFoldDB" id="A0A9Q0F6J0"/>
<evidence type="ECO:0000256" key="3">
    <source>
        <dbReference type="ARBA" id="ARBA00023125"/>
    </source>
</evidence>
<evidence type="ECO:0000256" key="1">
    <source>
        <dbReference type="ARBA" id="ARBA00004123"/>
    </source>
</evidence>
<dbReference type="Gene3D" id="1.10.30.10">
    <property type="entry name" value="High mobility group box domain"/>
    <property type="match status" value="1"/>
</dbReference>
<feature type="compositionally biased region" description="Basic and acidic residues" evidence="5">
    <location>
        <begin position="136"/>
        <end position="145"/>
    </location>
</feature>
<comment type="similarity">
    <text evidence="2">Belongs to the HMGB family.</text>
</comment>